<dbReference type="Gene3D" id="3.30.1330.10">
    <property type="entry name" value="PurM-like, N-terminal domain"/>
    <property type="match status" value="1"/>
</dbReference>
<feature type="domain" description="PurM-like C-terminal" evidence="3">
    <location>
        <begin position="3"/>
        <end position="65"/>
    </location>
</feature>
<keyword evidence="1" id="KW-0963">Cytoplasm</keyword>
<evidence type="ECO:0000259" key="3">
    <source>
        <dbReference type="Pfam" id="PF02769"/>
    </source>
</evidence>
<dbReference type="PANTHER" id="PTHR43555">
    <property type="entry name" value="PHOSPHORIBOSYLFORMYLGLYCINAMIDINE SYNTHASE SUBUNIT PURL"/>
    <property type="match status" value="1"/>
</dbReference>
<reference evidence="5" key="1">
    <citation type="submission" date="2018-04" db="EMBL/GenBank/DDBJ databases">
        <title>Complete genome sequence of Sulfodiicoccus acidiphilus strain HS-1.</title>
        <authorList>
            <person name="Sakai H.D."/>
            <person name="Kurosawa N."/>
        </authorList>
    </citation>
    <scope>NUCLEOTIDE SEQUENCE [LARGE SCALE GENOMIC DNA]</scope>
    <source>
        <strain evidence="5">HS-1</strain>
    </source>
</reference>
<dbReference type="InterPro" id="IPR016188">
    <property type="entry name" value="PurM-like_N"/>
</dbReference>
<evidence type="ECO:0000259" key="2">
    <source>
        <dbReference type="Pfam" id="PF00586"/>
    </source>
</evidence>
<dbReference type="AlphaFoldDB" id="A0A348B0N7"/>
<name>A0A348B0N7_9CREN</name>
<evidence type="ECO:0000313" key="4">
    <source>
        <dbReference type="EMBL" id="BBD71739.1"/>
    </source>
</evidence>
<dbReference type="PANTHER" id="PTHR43555:SF1">
    <property type="entry name" value="PHOSPHORIBOSYLFORMYLGLYCINAMIDINE SYNTHASE SUBUNIT PURL"/>
    <property type="match status" value="1"/>
</dbReference>
<organism evidence="4 5">
    <name type="scientific">Sulfodiicoccus acidiphilus</name>
    <dbReference type="NCBI Taxonomy" id="1670455"/>
    <lineage>
        <taxon>Archaea</taxon>
        <taxon>Thermoproteota</taxon>
        <taxon>Thermoprotei</taxon>
        <taxon>Sulfolobales</taxon>
        <taxon>Sulfolobaceae</taxon>
        <taxon>Sulfodiicoccus</taxon>
    </lineage>
</organism>
<sequence>MKLDSVPTRVSNMSPEEILVSETQERMLYSVEPDKVEAFCLQFKRLDYPCVEIGVVTGDSTLRFTYFGDTLVSLPSKVLSYVPRVPWKMGKRIKRSSTVERRPTLQEAVLAVMSHEDFADKEWVYSQYDYEVLASTVIKPGWADAAVVKLPNGAFLALKGDANPELCNWDSYKCAKAIFAEAYRNLSSVGARPRAAVDHLQFGSPVNPTVYADFVDAVNGLAEASRFFNVPIVGGKVSFYNDTPDGFPIKPTPLVVMAGTLESPPQRYRISLGDQLLLVGFTRSELGGSLYHRLFGGSWEVPDPVLVEDLRSSELISSWVAAGLVKYVKDVSKGGLLGSLFPLFKEGLGAKIELERVPCDSEDPIVKLFSETSGRFLVVGSEELVSSAQDQGILASYIGEVADGPVLNLSGLKVELTELISRQLNYLERVME</sequence>
<dbReference type="Pfam" id="PF02769">
    <property type="entry name" value="AIRS_C"/>
    <property type="match status" value="2"/>
</dbReference>
<dbReference type="InterPro" id="IPR036921">
    <property type="entry name" value="PurM-like_N_sf"/>
</dbReference>
<accession>A0A348B0N7</accession>
<dbReference type="CDD" id="cd02204">
    <property type="entry name" value="PurL_repeat2"/>
    <property type="match status" value="1"/>
</dbReference>
<dbReference type="KEGG" id="sacd:HS1genome_0128"/>
<proteinExistence type="predicted"/>
<dbReference type="Proteomes" id="UP000276741">
    <property type="component" value="Chromosome"/>
</dbReference>
<dbReference type="GO" id="GO:0006189">
    <property type="term" value="P:'de novo' IMP biosynthetic process"/>
    <property type="evidence" value="ECO:0007669"/>
    <property type="project" value="InterPro"/>
</dbReference>
<dbReference type="Pfam" id="PF00586">
    <property type="entry name" value="AIRS"/>
    <property type="match status" value="1"/>
</dbReference>
<dbReference type="EMBL" id="AP018553">
    <property type="protein sequence ID" value="BBD71739.1"/>
    <property type="molecule type" value="Genomic_DNA"/>
</dbReference>
<gene>
    <name evidence="4" type="ORF">HS1genome_0128</name>
</gene>
<dbReference type="SUPFAM" id="SSF55326">
    <property type="entry name" value="PurM N-terminal domain-like"/>
    <property type="match status" value="1"/>
</dbReference>
<feature type="domain" description="PurM-like N-terminal" evidence="2">
    <location>
        <begin position="143"/>
        <end position="260"/>
    </location>
</feature>
<dbReference type="Gene3D" id="3.90.650.10">
    <property type="entry name" value="PurM-like C-terminal domain"/>
    <property type="match status" value="2"/>
</dbReference>
<protein>
    <submittedName>
        <fullName evidence="4">Uncharacterized protein</fullName>
    </submittedName>
</protein>
<dbReference type="SUPFAM" id="SSF56042">
    <property type="entry name" value="PurM C-terminal domain-like"/>
    <property type="match status" value="2"/>
</dbReference>
<dbReference type="InterPro" id="IPR010074">
    <property type="entry name" value="PRibForGlyAmidine_synth_PurL"/>
</dbReference>
<dbReference type="GO" id="GO:0004642">
    <property type="term" value="F:phosphoribosylformylglycinamidine synthase activity"/>
    <property type="evidence" value="ECO:0007669"/>
    <property type="project" value="InterPro"/>
</dbReference>
<dbReference type="InterPro" id="IPR036676">
    <property type="entry name" value="PurM-like_C_sf"/>
</dbReference>
<evidence type="ECO:0000256" key="1">
    <source>
        <dbReference type="ARBA" id="ARBA00022490"/>
    </source>
</evidence>
<keyword evidence="5" id="KW-1185">Reference proteome</keyword>
<feature type="domain" description="PurM-like C-terminal" evidence="3">
    <location>
        <begin position="273"/>
        <end position="407"/>
    </location>
</feature>
<dbReference type="InterPro" id="IPR010918">
    <property type="entry name" value="PurM-like_C_dom"/>
</dbReference>
<evidence type="ECO:0000313" key="5">
    <source>
        <dbReference type="Proteomes" id="UP000276741"/>
    </source>
</evidence>